<accession>A0A9W8NPQ3</accession>
<dbReference type="EMBL" id="JANPWZ010000002">
    <property type="protein sequence ID" value="KAJ3580527.1"/>
    <property type="molecule type" value="Genomic_DNA"/>
</dbReference>
<feature type="compositionally biased region" description="Basic and acidic residues" evidence="2">
    <location>
        <begin position="614"/>
        <end position="632"/>
    </location>
</feature>
<dbReference type="GO" id="GO:0000287">
    <property type="term" value="F:magnesium ion binding"/>
    <property type="evidence" value="ECO:0007669"/>
    <property type="project" value="TreeGrafter"/>
</dbReference>
<organism evidence="3 4">
    <name type="scientific">Xylaria arbuscula</name>
    <dbReference type="NCBI Taxonomy" id="114810"/>
    <lineage>
        <taxon>Eukaryota</taxon>
        <taxon>Fungi</taxon>
        <taxon>Dikarya</taxon>
        <taxon>Ascomycota</taxon>
        <taxon>Pezizomycotina</taxon>
        <taxon>Sordariomycetes</taxon>
        <taxon>Xylariomycetidae</taxon>
        <taxon>Xylariales</taxon>
        <taxon>Xylariaceae</taxon>
        <taxon>Xylaria</taxon>
    </lineage>
</organism>
<protein>
    <submittedName>
        <fullName evidence="3">Uncharacterized protein</fullName>
    </submittedName>
</protein>
<gene>
    <name evidence="3" type="ORF">NPX13_g34</name>
</gene>
<proteinExistence type="inferred from homology"/>
<evidence type="ECO:0000313" key="3">
    <source>
        <dbReference type="EMBL" id="KAJ3580527.1"/>
    </source>
</evidence>
<dbReference type="SUPFAM" id="SSF48239">
    <property type="entry name" value="Terpenoid cyclases/Protein prenyltransferases"/>
    <property type="match status" value="1"/>
</dbReference>
<evidence type="ECO:0000256" key="1">
    <source>
        <dbReference type="ARBA" id="ARBA00006333"/>
    </source>
</evidence>
<dbReference type="PANTHER" id="PTHR31739:SF25">
    <property type="entry name" value="(E,E)-GERANYLLINALOOL SYNTHASE"/>
    <property type="match status" value="1"/>
</dbReference>
<reference evidence="3" key="1">
    <citation type="submission" date="2022-07" db="EMBL/GenBank/DDBJ databases">
        <title>Genome Sequence of Xylaria arbuscula.</title>
        <authorList>
            <person name="Buettner E."/>
        </authorList>
    </citation>
    <scope>NUCLEOTIDE SEQUENCE</scope>
    <source>
        <strain evidence="3">VT107</strain>
    </source>
</reference>
<feature type="region of interest" description="Disordered" evidence="2">
    <location>
        <begin position="614"/>
        <end position="648"/>
    </location>
</feature>
<comment type="similarity">
    <text evidence="1">Belongs to the terpene synthase family.</text>
</comment>
<dbReference type="Gene3D" id="1.50.10.160">
    <property type="match status" value="1"/>
</dbReference>
<dbReference type="PANTHER" id="PTHR31739">
    <property type="entry name" value="ENT-COPALYL DIPHOSPHATE SYNTHASE, CHLOROPLASTIC"/>
    <property type="match status" value="1"/>
</dbReference>
<dbReference type="InterPro" id="IPR008930">
    <property type="entry name" value="Terpenoid_cyclase/PrenylTrfase"/>
</dbReference>
<sequence length="934" mass="104246">MSLTTLETLEGSIHHQASFSRIPVPSWPGSRSISASVYDTAWLSMVMKPSSDGTDSDWLFPECFRFIINEQLPCGAWQSYATTVDGILNTSAALLALRTRLRIQPQGPEYNDWQTRSCRAEAALKRLLYDWEITFSDNHLRSTAAYLINSSSWDEKAEEYLRSVVSTYRCGSQAGVPSAWPTSSSKVSQIAIALASAGPHVNETSTHRLSSLTRDVPDTQKKRALSSGSVPDSIEAVKRFRVLPHANTTTSLNGSSGTCMTIEPLITSGNGLKVGFTANCDAVLSMLEGEDRDQHLQQIAQTFRHLVNIVFRGCVNDNRNLAELYWMMLLTRAFELLFSHHQLASELFNLDANLRCEIPMIALHILSRILHTQQNNGSWSSDCEITSYGILGLASLSKIPSIQQLGDSNKASEAISSAKSYLHRNRDQWGTGSYHWIGKVTYKSPALSEAYCLAAAAVPTDSDNHIDVGGPMRQLFFVPWEIIISMRKSGELLSRTPMFQKTEAFKLRMAELKASFAMQLLDRQTPAIFPRTAKGKDKYIFFIPLVLTACAELHGCAVSLSSIYEIMVLSVLNFHVDEYIEGVIERHFMDDLDGVRQVVKELCAELSCNPTTKDVNREGIADDEPSPHEPQARQENTTEGNVVKENRPSMSEVRKVLRQYISYILHHRDVLSSPVAMRRRLARDLQTFLLAHLSHAEDNRRLRAQLDSCNGNGPLQNNDSQTQATASSSLVEYQDATQSFYQWVRSTSADHTSCPFSFFFFNCITQTTSTPAKQALGGVLASARTAYLAEDACRHLATTCRMYNDLGSIARDADERNLNSTNFSEFSAPYSLRSNGTDSRAKAKEDLLWLARYEEKGLAMALDLLGEELRDDNLMSHLRFFVNVTELYGQIYVLKDVGTRIIAIDGSDLGLVFKGECGYKTTSAMEREHENMNS</sequence>
<dbReference type="InterPro" id="IPR050148">
    <property type="entry name" value="Terpene_synthase-like"/>
</dbReference>
<dbReference type="GO" id="GO:0016102">
    <property type="term" value="P:diterpenoid biosynthetic process"/>
    <property type="evidence" value="ECO:0007669"/>
    <property type="project" value="TreeGrafter"/>
</dbReference>
<evidence type="ECO:0000313" key="4">
    <source>
        <dbReference type="Proteomes" id="UP001148614"/>
    </source>
</evidence>
<feature type="region of interest" description="Disordered" evidence="2">
    <location>
        <begin position="706"/>
        <end position="726"/>
    </location>
</feature>
<name>A0A9W8NPQ3_9PEZI</name>
<dbReference type="VEuPathDB" id="FungiDB:F4678DRAFT_427538"/>
<comment type="caution">
    <text evidence="3">The sequence shown here is derived from an EMBL/GenBank/DDBJ whole genome shotgun (WGS) entry which is preliminary data.</text>
</comment>
<dbReference type="Proteomes" id="UP001148614">
    <property type="component" value="Unassembled WGS sequence"/>
</dbReference>
<dbReference type="GO" id="GO:0010333">
    <property type="term" value="F:terpene synthase activity"/>
    <property type="evidence" value="ECO:0007669"/>
    <property type="project" value="InterPro"/>
</dbReference>
<dbReference type="AlphaFoldDB" id="A0A9W8NPQ3"/>
<feature type="compositionally biased region" description="Polar residues" evidence="2">
    <location>
        <begin position="707"/>
        <end position="726"/>
    </location>
</feature>
<evidence type="ECO:0000256" key="2">
    <source>
        <dbReference type="SAM" id="MobiDB-lite"/>
    </source>
</evidence>
<keyword evidence="4" id="KW-1185">Reference proteome</keyword>